<keyword evidence="5" id="KW-0548">Nucleotidyltransferase</keyword>
<dbReference type="Proteomes" id="UP001595455">
    <property type="component" value="Unassembled WGS sequence"/>
</dbReference>
<comment type="catalytic activity">
    <reaction evidence="2">
        <text>2 GTP = 3',3'-c-di-GMP + 2 diphosphate</text>
        <dbReference type="Rhea" id="RHEA:24898"/>
        <dbReference type="ChEBI" id="CHEBI:33019"/>
        <dbReference type="ChEBI" id="CHEBI:37565"/>
        <dbReference type="ChEBI" id="CHEBI:58805"/>
        <dbReference type="EC" id="2.7.7.65"/>
    </reaction>
</comment>
<feature type="transmembrane region" description="Helical" evidence="3">
    <location>
        <begin position="43"/>
        <end position="61"/>
    </location>
</feature>
<dbReference type="GO" id="GO:0043709">
    <property type="term" value="P:cell adhesion involved in single-species biofilm formation"/>
    <property type="evidence" value="ECO:0007669"/>
    <property type="project" value="TreeGrafter"/>
</dbReference>
<dbReference type="InterPro" id="IPR043128">
    <property type="entry name" value="Rev_trsase/Diguanyl_cyclase"/>
</dbReference>
<evidence type="ECO:0000313" key="7">
    <source>
        <dbReference type="Proteomes" id="UP000240957"/>
    </source>
</evidence>
<dbReference type="EC" id="2.7.7.65" evidence="1"/>
<keyword evidence="3" id="KW-1133">Transmembrane helix</keyword>
<feature type="domain" description="GGDEF" evidence="4">
    <location>
        <begin position="176"/>
        <end position="308"/>
    </location>
</feature>
<dbReference type="GO" id="GO:1902201">
    <property type="term" value="P:negative regulation of bacterial-type flagellum-dependent cell motility"/>
    <property type="evidence" value="ECO:0007669"/>
    <property type="project" value="TreeGrafter"/>
</dbReference>
<dbReference type="AlphaFoldDB" id="A0A371YR46"/>
<keyword evidence="3" id="KW-0812">Transmembrane</keyword>
<proteinExistence type="predicted"/>
<evidence type="ECO:0000259" key="4">
    <source>
        <dbReference type="PROSITE" id="PS50887"/>
    </source>
</evidence>
<keyword evidence="5" id="KW-0808">Transferase</keyword>
<dbReference type="PANTHER" id="PTHR45138">
    <property type="entry name" value="REGULATORY COMPONENTS OF SENSORY TRANSDUCTION SYSTEM"/>
    <property type="match status" value="1"/>
</dbReference>
<evidence type="ECO:0000256" key="2">
    <source>
        <dbReference type="ARBA" id="ARBA00034247"/>
    </source>
</evidence>
<feature type="transmembrane region" description="Helical" evidence="3">
    <location>
        <begin position="108"/>
        <end position="126"/>
    </location>
</feature>
<reference evidence="5" key="1">
    <citation type="journal article" date="2014" name="Int. J. Syst. Evol. Microbiol.">
        <title>Complete genome of a new Firmicutes species belonging to the dominant human colonic microbiota ('Ruminococcus bicirculans') reveals two chromosomes and a selective capacity to utilize plant glucans.</title>
        <authorList>
            <consortium name="NISC Comparative Sequencing Program"/>
            <person name="Wegmann U."/>
            <person name="Louis P."/>
            <person name="Goesmann A."/>
            <person name="Henrissat B."/>
            <person name="Duncan S.H."/>
            <person name="Flint H.J."/>
        </authorList>
    </citation>
    <scope>NUCLEOTIDE SEQUENCE</scope>
    <source>
        <strain evidence="5">KCTC 62575</strain>
    </source>
</reference>
<dbReference type="InterPro" id="IPR050469">
    <property type="entry name" value="Diguanylate_Cyclase"/>
</dbReference>
<dbReference type="PROSITE" id="PS50887">
    <property type="entry name" value="GGDEF"/>
    <property type="match status" value="1"/>
</dbReference>
<dbReference type="OrthoDB" id="5914567at2"/>
<dbReference type="Proteomes" id="UP000240957">
    <property type="component" value="Unassembled WGS sequence"/>
</dbReference>
<evidence type="ECO:0000256" key="1">
    <source>
        <dbReference type="ARBA" id="ARBA00012528"/>
    </source>
</evidence>
<dbReference type="PANTHER" id="PTHR45138:SF9">
    <property type="entry name" value="DIGUANYLATE CYCLASE DGCM-RELATED"/>
    <property type="match status" value="1"/>
</dbReference>
<keyword evidence="8" id="KW-1185">Reference proteome</keyword>
<reference evidence="8" key="3">
    <citation type="journal article" date="2019" name="Int. J. Syst. Evol. Microbiol.">
        <title>The Global Catalogue of Microorganisms (GCM) 10K type strain sequencing project: providing services to taxonomists for standard genome sequencing and annotation.</title>
        <authorList>
            <consortium name="The Broad Institute Genomics Platform"/>
            <consortium name="The Broad Institute Genome Sequencing Center for Infectious Disease"/>
            <person name="Wu L."/>
            <person name="Ma J."/>
        </authorList>
    </citation>
    <scope>NUCLEOTIDE SEQUENCE [LARGE SCALE GENOMIC DNA]</scope>
    <source>
        <strain evidence="8">KCTC 62575</strain>
    </source>
</reference>
<dbReference type="NCBIfam" id="TIGR00254">
    <property type="entry name" value="GGDEF"/>
    <property type="match status" value="1"/>
</dbReference>
<reference evidence="6 7" key="2">
    <citation type="submission" date="2018-08" db="EMBL/GenBank/DDBJ databases">
        <title>The draft genome of Acinetobacter sichuanensis strain WCHAc060041.</title>
        <authorList>
            <person name="Qin J."/>
            <person name="Feng Y."/>
            <person name="Zong Z."/>
        </authorList>
    </citation>
    <scope>NUCLEOTIDE SEQUENCE [LARGE SCALE GENOMIC DNA]</scope>
    <source>
        <strain evidence="6 7">WCHAc060041</strain>
    </source>
</reference>
<feature type="transmembrane region" description="Helical" evidence="3">
    <location>
        <begin position="12"/>
        <end position="31"/>
    </location>
</feature>
<feature type="transmembrane region" description="Helical" evidence="3">
    <location>
        <begin position="68"/>
        <end position="88"/>
    </location>
</feature>
<dbReference type="GO" id="GO:0005886">
    <property type="term" value="C:plasma membrane"/>
    <property type="evidence" value="ECO:0007669"/>
    <property type="project" value="TreeGrafter"/>
</dbReference>
<name>A0A371YR46_9GAMM</name>
<evidence type="ECO:0000256" key="3">
    <source>
        <dbReference type="SAM" id="Phobius"/>
    </source>
</evidence>
<keyword evidence="3" id="KW-0472">Membrane</keyword>
<sequence>MPKYLFYHRWTFAVLSMICSFVLLIFLWLGQYKSISEWNWVDIFGEGGATVFIGIWIFFIIKSRRLGYVTHYILLGLCFIFFHMWMDLLDEFIRIPKEMVWDAWLESIPFPIGLCLLTIGIYFWHIEELAINKQLQKRERIFRDHRLFDALTPLADAHYFKNQLKVTIEAQQQQNFSSSVVLFDMHNFNKINQQHGFDEGTAILQHVSQLLSLNLRSDDLLCRFAGDRFIMLLPHTSLKHAEQIALQLEQIISFCAYYHHQHAVRIPLKAMTTCCEVHPDHSVKDILYELNQNLVKAKQGHSLQRVIA</sequence>
<dbReference type="SUPFAM" id="SSF55073">
    <property type="entry name" value="Nucleotide cyclase"/>
    <property type="match status" value="1"/>
</dbReference>
<dbReference type="InterPro" id="IPR029787">
    <property type="entry name" value="Nucleotide_cyclase"/>
</dbReference>
<reference evidence="5" key="4">
    <citation type="submission" date="2024-09" db="EMBL/GenBank/DDBJ databases">
        <authorList>
            <person name="Sun Q."/>
            <person name="Mori K."/>
        </authorList>
    </citation>
    <scope>NUCLEOTIDE SEQUENCE</scope>
    <source>
        <strain evidence="5">KCTC 62575</strain>
    </source>
</reference>
<dbReference type="SMART" id="SM00267">
    <property type="entry name" value="GGDEF"/>
    <property type="match status" value="1"/>
</dbReference>
<evidence type="ECO:0000313" key="6">
    <source>
        <dbReference type="EMBL" id="RFC83933.1"/>
    </source>
</evidence>
<dbReference type="CDD" id="cd01949">
    <property type="entry name" value="GGDEF"/>
    <property type="match status" value="1"/>
</dbReference>
<dbReference type="Gene3D" id="3.30.70.270">
    <property type="match status" value="1"/>
</dbReference>
<gene>
    <name evidence="5" type="ORF">ACFODO_11610</name>
    <name evidence="6" type="ORF">C9E89_009025</name>
</gene>
<comment type="caution">
    <text evidence="6">The sequence shown here is derived from an EMBL/GenBank/DDBJ whole genome shotgun (WGS) entry which is preliminary data.</text>
</comment>
<evidence type="ECO:0000313" key="5">
    <source>
        <dbReference type="EMBL" id="MFC2995905.1"/>
    </source>
</evidence>
<dbReference type="EMBL" id="PYIX02000011">
    <property type="protein sequence ID" value="RFC83933.1"/>
    <property type="molecule type" value="Genomic_DNA"/>
</dbReference>
<protein>
    <recommendedName>
        <fullName evidence="1">diguanylate cyclase</fullName>
        <ecNumber evidence="1">2.7.7.65</ecNumber>
    </recommendedName>
</protein>
<dbReference type="Pfam" id="PF00990">
    <property type="entry name" value="GGDEF"/>
    <property type="match status" value="1"/>
</dbReference>
<evidence type="ECO:0000313" key="8">
    <source>
        <dbReference type="Proteomes" id="UP001595455"/>
    </source>
</evidence>
<dbReference type="EMBL" id="JBHRSF010000044">
    <property type="protein sequence ID" value="MFC2995905.1"/>
    <property type="molecule type" value="Genomic_DNA"/>
</dbReference>
<organism evidence="6 7">
    <name type="scientific">Acinetobacter sichuanensis</name>
    <dbReference type="NCBI Taxonomy" id="2136183"/>
    <lineage>
        <taxon>Bacteria</taxon>
        <taxon>Pseudomonadati</taxon>
        <taxon>Pseudomonadota</taxon>
        <taxon>Gammaproteobacteria</taxon>
        <taxon>Moraxellales</taxon>
        <taxon>Moraxellaceae</taxon>
        <taxon>Acinetobacter</taxon>
    </lineage>
</organism>
<dbReference type="InterPro" id="IPR000160">
    <property type="entry name" value="GGDEF_dom"/>
</dbReference>
<dbReference type="GO" id="GO:0052621">
    <property type="term" value="F:diguanylate cyclase activity"/>
    <property type="evidence" value="ECO:0007669"/>
    <property type="project" value="UniProtKB-EC"/>
</dbReference>
<accession>A0A371YR46</accession>
<dbReference type="RefSeq" id="WP_107007920.1">
    <property type="nucleotide sequence ID" value="NZ_JBHRSF010000044.1"/>
</dbReference>